<keyword evidence="1" id="KW-1133">Transmembrane helix</keyword>
<dbReference type="InterPro" id="IPR045584">
    <property type="entry name" value="Pilin-like"/>
</dbReference>
<dbReference type="PANTHER" id="PTHR30093">
    <property type="entry name" value="GENERAL SECRETION PATHWAY PROTEIN G"/>
    <property type="match status" value="1"/>
</dbReference>
<sequence>MLRLARLGRSNRQLWRGFTLIELLVVIAIIAILIGLLLPAVQKVREAAARAKCTNNLKQLAIGLHAYHDTMQKFPYARKFDDFNDYTWTLNILPYIEQTSVFNGCTGLPDSMTTQNLSQIPDQPAAMMALISTFYCPSDISPLTDEPGTNWMRSRGSYCASVGPGNHYAEKVSGTITAGPGIFYVNHGQGVTGRAQTKMTDITDGTSNTVMLSERLSVSVPQWGGVPGDIYLGNMGSALFSTVNPPNSTIADVLRGNSNGDTCACPQTGCPSPDPNYKAPCTATGATDMTVGATVFAAPRSKHTGGVNAALGDGSVRFVTNSISTATFQAVGTRSAGDLPGSDW</sequence>
<dbReference type="SUPFAM" id="SSF54523">
    <property type="entry name" value="Pili subunits"/>
    <property type="match status" value="1"/>
</dbReference>
<keyword evidence="1" id="KW-0812">Transmembrane</keyword>
<dbReference type="AlphaFoldDB" id="A0A225DBV1"/>
<evidence type="ECO:0000259" key="2">
    <source>
        <dbReference type="Pfam" id="PF07596"/>
    </source>
</evidence>
<dbReference type="InterPro" id="IPR027558">
    <property type="entry name" value="Pre_pil_HX9DG_C"/>
</dbReference>
<dbReference type="Gene3D" id="3.30.700.10">
    <property type="entry name" value="Glycoprotein, Type 4 Pilin"/>
    <property type="match status" value="1"/>
</dbReference>
<dbReference type="Pfam" id="PF07963">
    <property type="entry name" value="N_methyl"/>
    <property type="match status" value="1"/>
</dbReference>
<gene>
    <name evidence="3" type="ORF">FRUB_08571</name>
</gene>
<dbReference type="PANTHER" id="PTHR30093:SF2">
    <property type="entry name" value="TYPE II SECRETION SYSTEM PROTEIN H"/>
    <property type="match status" value="1"/>
</dbReference>
<protein>
    <recommendedName>
        <fullName evidence="2">DUF1559 domain-containing protein</fullName>
    </recommendedName>
</protein>
<keyword evidence="1" id="KW-0472">Membrane</keyword>
<proteinExistence type="predicted"/>
<dbReference type="NCBIfam" id="TIGR04294">
    <property type="entry name" value="pre_pil_HX9DG"/>
    <property type="match status" value="1"/>
</dbReference>
<feature type="domain" description="DUF1559" evidence="2">
    <location>
        <begin position="42"/>
        <end position="323"/>
    </location>
</feature>
<dbReference type="InterPro" id="IPR012902">
    <property type="entry name" value="N_methyl_site"/>
</dbReference>
<reference evidence="4" key="1">
    <citation type="submission" date="2017-06" db="EMBL/GenBank/DDBJ databases">
        <title>Genome analysis of Fimbriiglobus ruber SP5, the first member of the order Planctomycetales with confirmed chitinolytic capability.</title>
        <authorList>
            <person name="Ravin N.V."/>
            <person name="Rakitin A.L."/>
            <person name="Ivanova A.A."/>
            <person name="Beletsky A.V."/>
            <person name="Kulichevskaya I.S."/>
            <person name="Mardanov A.V."/>
            <person name="Dedysh S.N."/>
        </authorList>
    </citation>
    <scope>NUCLEOTIDE SEQUENCE [LARGE SCALE GENOMIC DNA]</scope>
    <source>
        <strain evidence="4">SP5</strain>
    </source>
</reference>
<dbReference type="OrthoDB" id="263714at2"/>
<feature type="transmembrane region" description="Helical" evidence="1">
    <location>
        <begin position="20"/>
        <end position="41"/>
    </location>
</feature>
<keyword evidence="4" id="KW-1185">Reference proteome</keyword>
<comment type="caution">
    <text evidence="3">The sequence shown here is derived from an EMBL/GenBank/DDBJ whole genome shotgun (WGS) entry which is preliminary data.</text>
</comment>
<dbReference type="Proteomes" id="UP000214646">
    <property type="component" value="Unassembled WGS sequence"/>
</dbReference>
<dbReference type="InterPro" id="IPR011453">
    <property type="entry name" value="DUF1559"/>
</dbReference>
<dbReference type="Pfam" id="PF07596">
    <property type="entry name" value="SBP_bac_10"/>
    <property type="match status" value="1"/>
</dbReference>
<organism evidence="3 4">
    <name type="scientific">Fimbriiglobus ruber</name>
    <dbReference type="NCBI Taxonomy" id="1908690"/>
    <lineage>
        <taxon>Bacteria</taxon>
        <taxon>Pseudomonadati</taxon>
        <taxon>Planctomycetota</taxon>
        <taxon>Planctomycetia</taxon>
        <taxon>Gemmatales</taxon>
        <taxon>Gemmataceae</taxon>
        <taxon>Fimbriiglobus</taxon>
    </lineage>
</organism>
<dbReference type="RefSeq" id="WP_088259080.1">
    <property type="nucleotide sequence ID" value="NZ_NIDE01000017.1"/>
</dbReference>
<accession>A0A225DBV1</accession>
<evidence type="ECO:0000313" key="3">
    <source>
        <dbReference type="EMBL" id="OWK36008.1"/>
    </source>
</evidence>
<dbReference type="PROSITE" id="PS00409">
    <property type="entry name" value="PROKAR_NTER_METHYL"/>
    <property type="match status" value="1"/>
</dbReference>
<evidence type="ECO:0000256" key="1">
    <source>
        <dbReference type="SAM" id="Phobius"/>
    </source>
</evidence>
<name>A0A225DBV1_9BACT</name>
<dbReference type="NCBIfam" id="TIGR02532">
    <property type="entry name" value="IV_pilin_GFxxxE"/>
    <property type="match status" value="1"/>
</dbReference>
<dbReference type="EMBL" id="NIDE01000017">
    <property type="protein sequence ID" value="OWK36008.1"/>
    <property type="molecule type" value="Genomic_DNA"/>
</dbReference>
<evidence type="ECO:0000313" key="4">
    <source>
        <dbReference type="Proteomes" id="UP000214646"/>
    </source>
</evidence>